<dbReference type="PANTHER" id="PTHR21192">
    <property type="entry name" value="NUCLEAR PROTEIN E3-3"/>
    <property type="match status" value="1"/>
</dbReference>
<reference evidence="1 2" key="1">
    <citation type="journal article" date="2009" name="Nature">
        <title>Evolution of pathogenicity and sexual reproduction in eight Candida genomes.</title>
        <authorList>
            <person name="Butler G."/>
            <person name="Rasmussen M.D."/>
            <person name="Lin M.F."/>
            <person name="Santos M.A."/>
            <person name="Sakthikumar S."/>
            <person name="Munro C.A."/>
            <person name="Rheinbay E."/>
            <person name="Grabherr M."/>
            <person name="Forche A."/>
            <person name="Reedy J.L."/>
            <person name="Agrafioti I."/>
            <person name="Arnaud M.B."/>
            <person name="Bates S."/>
            <person name="Brown A.J."/>
            <person name="Brunke S."/>
            <person name="Costanzo M.C."/>
            <person name="Fitzpatrick D.A."/>
            <person name="de Groot P.W."/>
            <person name="Harris D."/>
            <person name="Hoyer L.L."/>
            <person name="Hube B."/>
            <person name="Klis F.M."/>
            <person name="Kodira C."/>
            <person name="Lennard N."/>
            <person name="Logue M.E."/>
            <person name="Martin R."/>
            <person name="Neiman A.M."/>
            <person name="Nikolaou E."/>
            <person name="Quail M.A."/>
            <person name="Quinn J."/>
            <person name="Santos M.C."/>
            <person name="Schmitzberger F.F."/>
            <person name="Sherlock G."/>
            <person name="Shah P."/>
            <person name="Silverstein K.A."/>
            <person name="Skrzypek M.S."/>
            <person name="Soll D."/>
            <person name="Staggs R."/>
            <person name="Stansfield I."/>
            <person name="Stumpf M.P."/>
            <person name="Sudbery P.E."/>
            <person name="Srikantha T."/>
            <person name="Zeng Q."/>
            <person name="Berman J."/>
            <person name="Berriman M."/>
            <person name="Heitman J."/>
            <person name="Gow N.A."/>
            <person name="Lorenz M.C."/>
            <person name="Birren B.W."/>
            <person name="Kellis M."/>
            <person name="Cuomo C.A."/>
        </authorList>
    </citation>
    <scope>NUCLEOTIDE SEQUENCE [LARGE SCALE GENOMIC DNA]</scope>
    <source>
        <strain evidence="2">ATCC 6260 / CBS 566 / DSM 6381 / JCM 1539 / NBRC 10279 / NRRL Y-324</strain>
    </source>
</reference>
<dbReference type="OMA" id="INIIDDW"/>
<dbReference type="PANTHER" id="PTHR21192:SF2">
    <property type="entry name" value="NADH DEHYDROGENASE [UBIQUINONE] 1 ALPHA SUBCOMPLEX ASSEMBLY FACTOR 3"/>
    <property type="match status" value="1"/>
</dbReference>
<keyword evidence="2" id="KW-1185">Reference proteome</keyword>
<evidence type="ECO:0008006" key="3">
    <source>
        <dbReference type="Google" id="ProtNLM"/>
    </source>
</evidence>
<accession>A5DL44</accession>
<dbReference type="RefSeq" id="XP_001483266.1">
    <property type="nucleotide sequence ID" value="XM_001483216.1"/>
</dbReference>
<dbReference type="InterPro" id="IPR007523">
    <property type="entry name" value="NDUFAF3/AAMDC"/>
</dbReference>
<protein>
    <recommendedName>
        <fullName evidence="3">NADH dehydrogenase [ubiquinone] 1 alpha subcomplex assembly factor 3</fullName>
    </recommendedName>
</protein>
<dbReference type="GO" id="GO:0032981">
    <property type="term" value="P:mitochondrial respiratory chain complex I assembly"/>
    <property type="evidence" value="ECO:0007669"/>
    <property type="project" value="TreeGrafter"/>
</dbReference>
<dbReference type="HOGENOM" id="CLU_074390_1_1_1"/>
<dbReference type="Proteomes" id="UP000001997">
    <property type="component" value="Unassembled WGS sequence"/>
</dbReference>
<evidence type="ECO:0000313" key="2">
    <source>
        <dbReference type="Proteomes" id="UP000001997"/>
    </source>
</evidence>
<dbReference type="GeneID" id="5125234"/>
<dbReference type="EMBL" id="CH408159">
    <property type="protein sequence ID" value="EDK39897.1"/>
    <property type="molecule type" value="Genomic_DNA"/>
</dbReference>
<dbReference type="Pfam" id="PF04430">
    <property type="entry name" value="DUF498"/>
    <property type="match status" value="1"/>
</dbReference>
<evidence type="ECO:0000313" key="1">
    <source>
        <dbReference type="EMBL" id="EDK39897.1"/>
    </source>
</evidence>
<dbReference type="KEGG" id="pgu:PGUG_03995"/>
<dbReference type="VEuPathDB" id="FungiDB:PGUG_03995"/>
<dbReference type="Gene3D" id="3.40.1230.10">
    <property type="entry name" value="MTH938-like"/>
    <property type="match status" value="1"/>
</dbReference>
<dbReference type="InParanoid" id="A5DL44"/>
<proteinExistence type="predicted"/>
<organism evidence="1 2">
    <name type="scientific">Meyerozyma guilliermondii (strain ATCC 6260 / CBS 566 / DSM 6381 / JCM 1539 / NBRC 10279 / NRRL Y-324)</name>
    <name type="common">Yeast</name>
    <name type="synonym">Candida guilliermondii</name>
    <dbReference type="NCBI Taxonomy" id="294746"/>
    <lineage>
        <taxon>Eukaryota</taxon>
        <taxon>Fungi</taxon>
        <taxon>Dikarya</taxon>
        <taxon>Ascomycota</taxon>
        <taxon>Saccharomycotina</taxon>
        <taxon>Pichiomycetes</taxon>
        <taxon>Debaryomycetaceae</taxon>
        <taxon>Meyerozyma</taxon>
    </lineage>
</organism>
<dbReference type="AlphaFoldDB" id="A5DL44"/>
<dbReference type="GO" id="GO:0005743">
    <property type="term" value="C:mitochondrial inner membrane"/>
    <property type="evidence" value="ECO:0007669"/>
    <property type="project" value="TreeGrafter"/>
</dbReference>
<dbReference type="InterPro" id="IPR036748">
    <property type="entry name" value="MTH938-like_sf"/>
</dbReference>
<name>A5DL44_PICGU</name>
<gene>
    <name evidence="1" type="ORF">PGUG_03995</name>
</gene>
<dbReference type="STRING" id="294746.A5DL44"/>
<dbReference type="eggNOG" id="ENOG502S704">
    <property type="taxonomic scope" value="Eukaryota"/>
</dbReference>
<sequence>MIRRFTTISRQSNLFGGRVIGQKLQAPSGKSQTTANPVDMIKKNDILMFSQKPMNYVESVKKNGFHLANNLLITSPNSKGDIVGTLLLETESFEVNLSNAYKIINGFIVEFDEEILQIFTKVHPKPELLVVGLGHKSRILSEANRKYLSFLGMQLEVSDSNIAAQNYDLLATERPNVIAALLLPPNV</sequence>
<dbReference type="SUPFAM" id="SSF64076">
    <property type="entry name" value="MTH938-like"/>
    <property type="match status" value="1"/>
</dbReference>
<dbReference type="OrthoDB" id="20681at2759"/>